<reference evidence="1 2" key="1">
    <citation type="submission" date="2019-05" db="EMBL/GenBank/DDBJ databases">
        <title>Mikania micrantha, genome provides insights into the molecular mechanism of rapid growth.</title>
        <authorList>
            <person name="Liu B."/>
        </authorList>
    </citation>
    <scope>NUCLEOTIDE SEQUENCE [LARGE SCALE GENOMIC DNA]</scope>
    <source>
        <strain evidence="1">NLD-2019</strain>
        <tissue evidence="1">Leaf</tissue>
    </source>
</reference>
<dbReference type="Pfam" id="PF14223">
    <property type="entry name" value="Retrotran_gag_2"/>
    <property type="match status" value="1"/>
</dbReference>
<name>A0A5N6MJE1_9ASTR</name>
<dbReference type="EMBL" id="SZYD01000015">
    <property type="protein sequence ID" value="KAD3640411.1"/>
    <property type="molecule type" value="Genomic_DNA"/>
</dbReference>
<evidence type="ECO:0000313" key="1">
    <source>
        <dbReference type="EMBL" id="KAD3640411.1"/>
    </source>
</evidence>
<gene>
    <name evidence="1" type="ORF">E3N88_29634</name>
</gene>
<dbReference type="AlphaFoldDB" id="A0A5N6MJE1"/>
<organism evidence="1 2">
    <name type="scientific">Mikania micrantha</name>
    <name type="common">bitter vine</name>
    <dbReference type="NCBI Taxonomy" id="192012"/>
    <lineage>
        <taxon>Eukaryota</taxon>
        <taxon>Viridiplantae</taxon>
        <taxon>Streptophyta</taxon>
        <taxon>Embryophyta</taxon>
        <taxon>Tracheophyta</taxon>
        <taxon>Spermatophyta</taxon>
        <taxon>Magnoliopsida</taxon>
        <taxon>eudicotyledons</taxon>
        <taxon>Gunneridae</taxon>
        <taxon>Pentapetalae</taxon>
        <taxon>asterids</taxon>
        <taxon>campanulids</taxon>
        <taxon>Asterales</taxon>
        <taxon>Asteraceae</taxon>
        <taxon>Asteroideae</taxon>
        <taxon>Heliantheae alliance</taxon>
        <taxon>Eupatorieae</taxon>
        <taxon>Mikania</taxon>
    </lineage>
</organism>
<sequence length="284" mass="33016">MANLSSLSALLSDYEVGTMTKPPKLVSLNEYSSWSARFESFLSIVNPSLTIPLIEGYEQPQLNGVYKNVSRLTKDEKKLYDLDKKAYALLTMALPKEIFQYFDDELKRSKRTLLKKQLEVFKCLDNKTFQELVTRYTLLLSELSNLDYEVSLEEQNDKLLDALPSSWETYVRNDERGRKPCTKRSPGLPEIEKRRKITKCWSIGPIAVRDGGIQNPPRYAMHERNLRSPDFFAISCKKIIFLLLASVLPSNDENTHFYHLNPFFKPSEVKDRTKDHLYKLRSLF</sequence>
<proteinExistence type="predicted"/>
<evidence type="ECO:0000313" key="2">
    <source>
        <dbReference type="Proteomes" id="UP000326396"/>
    </source>
</evidence>
<accession>A0A5N6MJE1</accession>
<keyword evidence="2" id="KW-1185">Reference proteome</keyword>
<protein>
    <submittedName>
        <fullName evidence="1">Uncharacterized protein</fullName>
    </submittedName>
</protein>
<comment type="caution">
    <text evidence="1">The sequence shown here is derived from an EMBL/GenBank/DDBJ whole genome shotgun (WGS) entry which is preliminary data.</text>
</comment>
<dbReference type="Proteomes" id="UP000326396">
    <property type="component" value="Linkage Group LG5"/>
</dbReference>